<name>A0A5B8U0X9_9ACTN</name>
<dbReference type="RefSeq" id="WP_146915947.1">
    <property type="nucleotide sequence ID" value="NZ_CP042430.1"/>
</dbReference>
<organism evidence="4 5">
    <name type="scientific">Baekduia soli</name>
    <dbReference type="NCBI Taxonomy" id="496014"/>
    <lineage>
        <taxon>Bacteria</taxon>
        <taxon>Bacillati</taxon>
        <taxon>Actinomycetota</taxon>
        <taxon>Thermoleophilia</taxon>
        <taxon>Solirubrobacterales</taxon>
        <taxon>Baekduiaceae</taxon>
        <taxon>Baekduia</taxon>
    </lineage>
</organism>
<feature type="domain" description="DUF4349" evidence="3">
    <location>
        <begin position="160"/>
        <end position="361"/>
    </location>
</feature>
<dbReference type="AlphaFoldDB" id="A0A5B8U0X9"/>
<feature type="transmembrane region" description="Helical" evidence="2">
    <location>
        <begin position="337"/>
        <end position="362"/>
    </location>
</feature>
<keyword evidence="2" id="KW-0812">Transmembrane</keyword>
<dbReference type="Proteomes" id="UP000321805">
    <property type="component" value="Chromosome"/>
</dbReference>
<proteinExistence type="predicted"/>
<dbReference type="KEGG" id="bsol:FSW04_02630"/>
<dbReference type="EMBL" id="CP042430">
    <property type="protein sequence ID" value="QEC46582.1"/>
    <property type="molecule type" value="Genomic_DNA"/>
</dbReference>
<sequence>MSPLEPPPDAELELLAADLRALRPQPDPGFLASLQARVDAGFPDPASPASRGPRRLRVPAGWRRPRILVPGVGAALAAAIVALVILLPSPGDGGDQASSSRPAVGTAVAPEAADSAASSSGSASSSASVAPQASSGTAKAAPAPSSSAPPVASRKVQRAVQLTLTPAAADVQGTADGVVRETQASGGYVQASQVDTRDGGGSASFTLRIPTAQLDAALARLSKLAHVGSLTQDGADITAAFTSAQARLSDARAQRAALLQALGRAQTDRQVAALRARLRDSRTEISRRQAALDAVRRRADLSTVQVEVQGTGAPAHHGGGAWTPRDALRDAGRVLQVAAGVALVTGAVLVPLGLLAAAAAMAGHGVRRRRREGALDRAA</sequence>
<gene>
    <name evidence="4" type="ORF">FSW04_02630</name>
</gene>
<keyword evidence="2" id="KW-1133">Transmembrane helix</keyword>
<protein>
    <submittedName>
        <fullName evidence="4">DUF4349 domain-containing protein</fullName>
    </submittedName>
</protein>
<reference evidence="4 5" key="1">
    <citation type="journal article" date="2018" name="J. Microbiol.">
        <title>Baekduia soli gen. nov., sp. nov., a novel bacterium isolated from the soil of Baekdu Mountain and proposal of a novel family name, Baekduiaceae fam. nov.</title>
        <authorList>
            <person name="An D.S."/>
            <person name="Siddiqi M.Z."/>
            <person name="Kim K.H."/>
            <person name="Yu H.S."/>
            <person name="Im W.T."/>
        </authorList>
    </citation>
    <scope>NUCLEOTIDE SEQUENCE [LARGE SCALE GENOMIC DNA]</scope>
    <source>
        <strain evidence="4 5">BR7-21</strain>
    </source>
</reference>
<evidence type="ECO:0000313" key="4">
    <source>
        <dbReference type="EMBL" id="QEC46582.1"/>
    </source>
</evidence>
<dbReference type="Pfam" id="PF14257">
    <property type="entry name" value="DUF4349"/>
    <property type="match status" value="1"/>
</dbReference>
<feature type="compositionally biased region" description="Low complexity" evidence="1">
    <location>
        <begin position="107"/>
        <end position="130"/>
    </location>
</feature>
<evidence type="ECO:0000313" key="5">
    <source>
        <dbReference type="Proteomes" id="UP000321805"/>
    </source>
</evidence>
<keyword evidence="2" id="KW-0472">Membrane</keyword>
<feature type="compositionally biased region" description="Low complexity" evidence="1">
    <location>
        <begin position="135"/>
        <end position="153"/>
    </location>
</feature>
<keyword evidence="5" id="KW-1185">Reference proteome</keyword>
<accession>A0A5B8U0X9</accession>
<dbReference type="InterPro" id="IPR025645">
    <property type="entry name" value="DUF4349"/>
</dbReference>
<feature type="region of interest" description="Disordered" evidence="1">
    <location>
        <begin position="135"/>
        <end position="154"/>
    </location>
</feature>
<feature type="region of interest" description="Disordered" evidence="1">
    <location>
        <begin position="91"/>
        <end position="130"/>
    </location>
</feature>
<evidence type="ECO:0000256" key="2">
    <source>
        <dbReference type="SAM" id="Phobius"/>
    </source>
</evidence>
<evidence type="ECO:0000259" key="3">
    <source>
        <dbReference type="Pfam" id="PF14257"/>
    </source>
</evidence>
<dbReference type="OrthoDB" id="186919at2"/>
<evidence type="ECO:0000256" key="1">
    <source>
        <dbReference type="SAM" id="MobiDB-lite"/>
    </source>
</evidence>